<keyword evidence="2" id="KW-0732">Signal</keyword>
<feature type="region of interest" description="Disordered" evidence="1">
    <location>
        <begin position="479"/>
        <end position="499"/>
    </location>
</feature>
<evidence type="ECO:0000256" key="1">
    <source>
        <dbReference type="SAM" id="MobiDB-lite"/>
    </source>
</evidence>
<evidence type="ECO:0000256" key="2">
    <source>
        <dbReference type="SAM" id="SignalP"/>
    </source>
</evidence>
<sequence>MQARSARFLVALGGLTLLGAGLVSPPPAVAADPVTVVPSLRETVPVAHGGDALDDPAVWVHPDDPARSLVLGNDKLGGLETYDLAGNLVQRLTGGASFWGNVDVRQGVSVAGTVRDVVAVSHGGLQLYDVDPATRQLRRTTEGTGIPDTGEGVCLHADAASQQVHVVVITIQGRLRQYRLGDADADGLLEGTLVRDVEVGAEAEGCVADDDTGALYVSEEERGLWRYSADPATAGARTLVDTVDSTGGHLAADVEGVTLVDVAGGTGYVVASAQNTDDGDNSFFVVYDRLTNAYVTTFRVGAGPGSGDCDRTDGITATTVPLGPDFPQGLFVCQDHDNAAPGAVGNQNFKYVPLQTVVPLPGTPPPPPPPPPPSPVSTVAAAVTNANATAWTTRVPAAARPGDALLLFFSRSAGPGTLRGPGSGWTRVRTLVDGTLETTLWRRVATAADAGSAVQVSYPSGYRKGALTVAAYRGTRTTTPLSDSAAAPEPGTSATHLTPVVTAPPGGWRVSYWADKSATVTSWTAPTGEVRRSTSAGTGSGRISTLLTDPAAAVDAGPTGGLSAQADAATDKATSWTVVLAPGG</sequence>
<dbReference type="PROSITE" id="PS51662">
    <property type="entry name" value="BP_PHYTASE"/>
    <property type="match status" value="1"/>
</dbReference>
<evidence type="ECO:0000259" key="3">
    <source>
        <dbReference type="PROSITE" id="PS51662"/>
    </source>
</evidence>
<dbReference type="Pfam" id="PF02333">
    <property type="entry name" value="Phytase"/>
    <property type="match status" value="1"/>
</dbReference>
<dbReference type="Gene3D" id="2.120.10.30">
    <property type="entry name" value="TolB, C-terminal domain"/>
    <property type="match status" value="1"/>
</dbReference>
<proteinExistence type="predicted"/>
<dbReference type="InterPro" id="IPR003431">
    <property type="entry name" value="B-propeller_Phytase"/>
</dbReference>
<evidence type="ECO:0000313" key="4">
    <source>
        <dbReference type="EMBL" id="MDN4162455.1"/>
    </source>
</evidence>
<organism evidence="4 5">
    <name type="scientific">Nocardioides abyssi</name>
    <dbReference type="NCBI Taxonomy" id="3058370"/>
    <lineage>
        <taxon>Bacteria</taxon>
        <taxon>Bacillati</taxon>
        <taxon>Actinomycetota</taxon>
        <taxon>Actinomycetes</taxon>
        <taxon>Propionibacteriales</taxon>
        <taxon>Nocardioidaceae</taxon>
        <taxon>Nocardioides</taxon>
    </lineage>
</organism>
<name>A0ABT8EWD5_9ACTN</name>
<evidence type="ECO:0000313" key="5">
    <source>
        <dbReference type="Proteomes" id="UP001168537"/>
    </source>
</evidence>
<dbReference type="EMBL" id="JAUHJR010000005">
    <property type="protein sequence ID" value="MDN4162455.1"/>
    <property type="molecule type" value="Genomic_DNA"/>
</dbReference>
<feature type="domain" description="BPP" evidence="3">
    <location>
        <begin position="27"/>
        <end position="361"/>
    </location>
</feature>
<feature type="chain" id="PRO_5046313211" evidence="2">
    <location>
        <begin position="31"/>
        <end position="584"/>
    </location>
</feature>
<protein>
    <submittedName>
        <fullName evidence="4">Phytase</fullName>
    </submittedName>
</protein>
<dbReference type="Proteomes" id="UP001168537">
    <property type="component" value="Unassembled WGS sequence"/>
</dbReference>
<accession>A0ABT8EWD5</accession>
<dbReference type="SUPFAM" id="SSF50956">
    <property type="entry name" value="Thermostable phytase (3-phytase)"/>
    <property type="match status" value="1"/>
</dbReference>
<dbReference type="InterPro" id="IPR011042">
    <property type="entry name" value="6-blade_b-propeller_TolB-like"/>
</dbReference>
<gene>
    <name evidence="4" type="ORF">QWY29_13895</name>
</gene>
<reference evidence="4" key="1">
    <citation type="submission" date="2023-06" db="EMBL/GenBank/DDBJ databases">
        <title>Draft genome sequence of Nocardioides sp. SOB72.</title>
        <authorList>
            <person name="Zhang G."/>
        </authorList>
    </citation>
    <scope>NUCLEOTIDE SEQUENCE</scope>
    <source>
        <strain evidence="4">SOB72</strain>
    </source>
</reference>
<keyword evidence="5" id="KW-1185">Reference proteome</keyword>
<dbReference type="RefSeq" id="WP_300961620.1">
    <property type="nucleotide sequence ID" value="NZ_JAUHJR010000005.1"/>
</dbReference>
<feature type="signal peptide" evidence="2">
    <location>
        <begin position="1"/>
        <end position="30"/>
    </location>
</feature>
<comment type="caution">
    <text evidence="4">The sequence shown here is derived from an EMBL/GenBank/DDBJ whole genome shotgun (WGS) entry which is preliminary data.</text>
</comment>